<dbReference type="EMBL" id="CP000248">
    <property type="protein sequence ID" value="ABD27525.1"/>
    <property type="molecule type" value="Genomic_DNA"/>
</dbReference>
<keyword evidence="2" id="KW-1185">Reference proteome</keyword>
<dbReference type="Gene3D" id="3.30.1330.40">
    <property type="entry name" value="RutC-like"/>
    <property type="match status" value="1"/>
</dbReference>
<dbReference type="GO" id="GO:0005829">
    <property type="term" value="C:cytosol"/>
    <property type="evidence" value="ECO:0007669"/>
    <property type="project" value="TreeGrafter"/>
</dbReference>
<proteinExistence type="predicted"/>
<sequence>MLDTETSDSFGYCAARAAGGLLFCSGQIGLEADGSVPEAASRQFDMAFAALAETLEQNGCATSDIVDLTSFHVGYPAHMEEFAKAKAAFLDGATCCWTAIGVASLGYPGSLVEIKAVATRPVATSQNA</sequence>
<dbReference type="PANTHER" id="PTHR11803:SF44">
    <property type="entry name" value="RUTC FAMILY PROTEIN YJGH"/>
    <property type="match status" value="1"/>
</dbReference>
<gene>
    <name evidence="1" type="ordered locus">Saro_3090</name>
</gene>
<dbReference type="InterPro" id="IPR038743">
    <property type="entry name" value="YjgH-like"/>
</dbReference>
<dbReference type="SUPFAM" id="SSF55298">
    <property type="entry name" value="YjgF-like"/>
    <property type="match status" value="1"/>
</dbReference>
<protein>
    <submittedName>
        <fullName evidence="1">Endoribonuclease L-PSP</fullName>
    </submittedName>
</protein>
<reference evidence="2" key="1">
    <citation type="submission" date="2006-01" db="EMBL/GenBank/DDBJ databases">
        <title>Complete sequence of Novosphingobium aromaticivorans DSM 12444.</title>
        <authorList>
            <consortium name="US DOE Joint Genome Institute"/>
            <person name="Copeland A."/>
            <person name="Lucas S."/>
            <person name="Lapidus A."/>
            <person name="Barry K."/>
            <person name="Detter J.C."/>
            <person name="Glavina T."/>
            <person name="Hammon N."/>
            <person name="Israni S."/>
            <person name="Pitluck S."/>
            <person name="Chain P."/>
            <person name="Malfatti S."/>
            <person name="Shin M."/>
            <person name="Vergez L."/>
            <person name="Schmutz J."/>
            <person name="Larimer F."/>
            <person name="Land M."/>
            <person name="Kyrpides N."/>
            <person name="Ivanova N."/>
            <person name="Fredrickson J."/>
            <person name="Balkwill D."/>
            <person name="Romine M.F."/>
            <person name="Richardson P."/>
        </authorList>
    </citation>
    <scope>NUCLEOTIDE SEQUENCE [LARGE SCALE GENOMIC DNA]</scope>
    <source>
        <strain evidence="2">ATCC 700278 / DSM 12444 / CCUG 56034 / CIP 105152 / NBRC 16084 / F199</strain>
    </source>
</reference>
<dbReference type="CDD" id="cd02198">
    <property type="entry name" value="YjgH_like"/>
    <property type="match status" value="1"/>
</dbReference>
<dbReference type="PANTHER" id="PTHR11803">
    <property type="entry name" value="2-IMINOBUTANOATE/2-IMINOPROPANOATE DEAMINASE RIDA"/>
    <property type="match status" value="1"/>
</dbReference>
<dbReference type="RefSeq" id="WP_011446729.1">
    <property type="nucleotide sequence ID" value="NC_007794.1"/>
</dbReference>
<organism evidence="1 2">
    <name type="scientific">Novosphingobium aromaticivorans (strain ATCC 700278 / DSM 12444 / CCUG 56034 / CIP 105152 / NBRC 16084 / F199)</name>
    <dbReference type="NCBI Taxonomy" id="279238"/>
    <lineage>
        <taxon>Bacteria</taxon>
        <taxon>Pseudomonadati</taxon>
        <taxon>Pseudomonadota</taxon>
        <taxon>Alphaproteobacteria</taxon>
        <taxon>Sphingomonadales</taxon>
        <taxon>Sphingomonadaceae</taxon>
        <taxon>Novosphingobium</taxon>
    </lineage>
</organism>
<dbReference type="InterPro" id="IPR035959">
    <property type="entry name" value="RutC-like_sf"/>
</dbReference>
<dbReference type="InterPro" id="IPR006175">
    <property type="entry name" value="YjgF/YER057c/UK114"/>
</dbReference>
<dbReference type="KEGG" id="nar:Saro_3090"/>
<dbReference type="GO" id="GO:0019239">
    <property type="term" value="F:deaminase activity"/>
    <property type="evidence" value="ECO:0007669"/>
    <property type="project" value="TreeGrafter"/>
</dbReference>
<dbReference type="Proteomes" id="UP000009134">
    <property type="component" value="Chromosome"/>
</dbReference>
<dbReference type="AlphaFoldDB" id="Q2G3P8"/>
<dbReference type="STRING" id="279238.Saro_3090"/>
<dbReference type="HOGENOM" id="CLU_100715_4_1_5"/>
<evidence type="ECO:0000313" key="1">
    <source>
        <dbReference type="EMBL" id="ABD27525.1"/>
    </source>
</evidence>
<evidence type="ECO:0000313" key="2">
    <source>
        <dbReference type="Proteomes" id="UP000009134"/>
    </source>
</evidence>
<accession>Q2G3P8</accession>
<name>Q2G3P8_NOVAD</name>
<dbReference type="eggNOG" id="COG0251">
    <property type="taxonomic scope" value="Bacteria"/>
</dbReference>
<dbReference type="Pfam" id="PF01042">
    <property type="entry name" value="Ribonuc_L-PSP"/>
    <property type="match status" value="1"/>
</dbReference>